<accession>A0A7K6DCW3</accession>
<keyword evidence="8 10" id="KW-1133">Transmembrane helix</keyword>
<dbReference type="AlphaFoldDB" id="A0A7K6DCW3"/>
<feature type="transmembrane region" description="Helical" evidence="10">
    <location>
        <begin position="79"/>
        <end position="102"/>
    </location>
</feature>
<evidence type="ECO:0000256" key="8">
    <source>
        <dbReference type="ARBA" id="ARBA00022989"/>
    </source>
</evidence>
<dbReference type="Gene3D" id="1.20.140.150">
    <property type="match status" value="1"/>
</dbReference>
<dbReference type="PRINTS" id="PR01446">
    <property type="entry name" value="CLAUDIN8"/>
</dbReference>
<comment type="caution">
    <text evidence="11">The sequence shown here is derived from an EMBL/GenBank/DDBJ whole genome shotgun (WGS) entry which is preliminary data.</text>
</comment>
<evidence type="ECO:0000256" key="7">
    <source>
        <dbReference type="ARBA" id="ARBA00022949"/>
    </source>
</evidence>
<dbReference type="InterPro" id="IPR006187">
    <property type="entry name" value="Claudin"/>
</dbReference>
<dbReference type="Proteomes" id="UP000571324">
    <property type="component" value="Unassembled WGS sequence"/>
</dbReference>
<comment type="subcellular location">
    <subcellularLocation>
        <location evidence="1">Cell junction</location>
        <location evidence="1">Tight junction</location>
    </subcellularLocation>
    <subcellularLocation>
        <location evidence="2">Cell membrane</location>
        <topology evidence="2">Multi-pass membrane protein</topology>
    </subcellularLocation>
</comment>
<feature type="non-terminal residue" evidence="11">
    <location>
        <position position="218"/>
    </location>
</feature>
<dbReference type="PRINTS" id="PR01077">
    <property type="entry name" value="CLAUDIN"/>
</dbReference>
<evidence type="ECO:0000256" key="4">
    <source>
        <dbReference type="ARBA" id="ARBA00022427"/>
    </source>
</evidence>
<feature type="transmembrane region" description="Helical" evidence="10">
    <location>
        <begin position="123"/>
        <end position="144"/>
    </location>
</feature>
<keyword evidence="5" id="KW-1003">Cell membrane</keyword>
<evidence type="ECO:0000256" key="5">
    <source>
        <dbReference type="ARBA" id="ARBA00022475"/>
    </source>
</evidence>
<evidence type="ECO:0000313" key="12">
    <source>
        <dbReference type="Proteomes" id="UP000571324"/>
    </source>
</evidence>
<feature type="transmembrane region" description="Helical" evidence="10">
    <location>
        <begin position="164"/>
        <end position="188"/>
    </location>
</feature>
<protein>
    <submittedName>
        <fullName evidence="11">CLD8 protein</fullName>
    </submittedName>
</protein>
<reference evidence="11 12" key="1">
    <citation type="submission" date="2019-09" db="EMBL/GenBank/DDBJ databases">
        <title>Bird 10,000 Genomes (B10K) Project - Family phase.</title>
        <authorList>
            <person name="Zhang G."/>
        </authorList>
    </citation>
    <scope>NUCLEOTIDE SEQUENCE [LARGE SCALE GENOMIC DNA]</scope>
    <source>
        <strain evidence="11">B10K-DU-029-52</strain>
    </source>
</reference>
<evidence type="ECO:0000256" key="10">
    <source>
        <dbReference type="SAM" id="Phobius"/>
    </source>
</evidence>
<keyword evidence="6 10" id="KW-0812">Transmembrane</keyword>
<dbReference type="PANTHER" id="PTHR12002">
    <property type="entry name" value="CLAUDIN"/>
    <property type="match status" value="1"/>
</dbReference>
<keyword evidence="7" id="KW-0965">Cell junction</keyword>
<evidence type="ECO:0000256" key="1">
    <source>
        <dbReference type="ARBA" id="ARBA00004435"/>
    </source>
</evidence>
<evidence type="ECO:0000256" key="6">
    <source>
        <dbReference type="ARBA" id="ARBA00022692"/>
    </source>
</evidence>
<comment type="similarity">
    <text evidence="3">Belongs to the claudin family.</text>
</comment>
<organism evidence="11 12">
    <name type="scientific">Origma solitaria</name>
    <dbReference type="NCBI Taxonomy" id="720586"/>
    <lineage>
        <taxon>Eukaryota</taxon>
        <taxon>Metazoa</taxon>
        <taxon>Chordata</taxon>
        <taxon>Craniata</taxon>
        <taxon>Vertebrata</taxon>
        <taxon>Euteleostomi</taxon>
        <taxon>Archelosauria</taxon>
        <taxon>Archosauria</taxon>
        <taxon>Dinosauria</taxon>
        <taxon>Saurischia</taxon>
        <taxon>Theropoda</taxon>
        <taxon>Coelurosauria</taxon>
        <taxon>Aves</taxon>
        <taxon>Neognathae</taxon>
        <taxon>Neoaves</taxon>
        <taxon>Telluraves</taxon>
        <taxon>Australaves</taxon>
        <taxon>Passeriformes</taxon>
        <taxon>Meliphagoidea</taxon>
        <taxon>Acanthizidae</taxon>
        <taxon>Origma</taxon>
    </lineage>
</organism>
<keyword evidence="9 10" id="KW-0472">Membrane</keyword>
<evidence type="ECO:0000256" key="3">
    <source>
        <dbReference type="ARBA" id="ARBA00008295"/>
    </source>
</evidence>
<dbReference type="Pfam" id="PF00822">
    <property type="entry name" value="PMP22_Claudin"/>
    <property type="match status" value="1"/>
</dbReference>
<name>A0A7K6DCW3_9PASS</name>
<dbReference type="InterPro" id="IPR004031">
    <property type="entry name" value="PMP22/EMP/MP20/Claudin"/>
</dbReference>
<keyword evidence="4" id="KW-0796">Tight junction</keyword>
<gene>
    <name evidence="11" type="primary">Cldn8_0</name>
    <name evidence="11" type="ORF">ORISOL_R12940</name>
</gene>
<feature type="non-terminal residue" evidence="11">
    <location>
        <position position="1"/>
    </location>
</feature>
<sequence>MGSRAVRALGLLLGGTGLAGTVAVTAMPQWRVSAFIESNLIVLEDTWEGLWVHCSRQPDLRMLCQPYASALTLAPALRAARALMCAGTALALLALLVAILGLRNMNTKICRTAEGCRAAAAGLLFLLAGVVELIPLCWVAKSIISDFYNPWVNAAQKRELGHALYLGWGAALCLLAAGSMFCCLWSCAGKPKSSGYSIPLRCPSHSETGSPYSKSQYV</sequence>
<dbReference type="EMBL" id="VZRL01003797">
    <property type="protein sequence ID" value="NWV23918.1"/>
    <property type="molecule type" value="Genomic_DNA"/>
</dbReference>
<keyword evidence="12" id="KW-1185">Reference proteome</keyword>
<proteinExistence type="inferred from homology"/>
<dbReference type="OrthoDB" id="8819159at2759"/>
<evidence type="ECO:0000313" key="11">
    <source>
        <dbReference type="EMBL" id="NWV23918.1"/>
    </source>
</evidence>
<evidence type="ECO:0000256" key="9">
    <source>
        <dbReference type="ARBA" id="ARBA00023136"/>
    </source>
</evidence>
<dbReference type="GO" id="GO:0005198">
    <property type="term" value="F:structural molecule activity"/>
    <property type="evidence" value="ECO:0007669"/>
    <property type="project" value="InterPro"/>
</dbReference>
<dbReference type="GO" id="GO:0005886">
    <property type="term" value="C:plasma membrane"/>
    <property type="evidence" value="ECO:0007669"/>
    <property type="project" value="UniProtKB-SubCell"/>
</dbReference>
<dbReference type="GO" id="GO:0005923">
    <property type="term" value="C:bicellular tight junction"/>
    <property type="evidence" value="ECO:0007669"/>
    <property type="project" value="UniProtKB-SubCell"/>
</dbReference>
<evidence type="ECO:0000256" key="2">
    <source>
        <dbReference type="ARBA" id="ARBA00004651"/>
    </source>
</evidence>